<dbReference type="AlphaFoldDB" id="A0A9P4JWS2"/>
<proteinExistence type="predicted"/>
<evidence type="ECO:0000313" key="3">
    <source>
        <dbReference type="Proteomes" id="UP000800093"/>
    </source>
</evidence>
<organism evidence="2 3">
    <name type="scientific">Lojkania enalia</name>
    <dbReference type="NCBI Taxonomy" id="147567"/>
    <lineage>
        <taxon>Eukaryota</taxon>
        <taxon>Fungi</taxon>
        <taxon>Dikarya</taxon>
        <taxon>Ascomycota</taxon>
        <taxon>Pezizomycotina</taxon>
        <taxon>Dothideomycetes</taxon>
        <taxon>Pleosporomycetidae</taxon>
        <taxon>Pleosporales</taxon>
        <taxon>Pleosporales incertae sedis</taxon>
        <taxon>Lojkania</taxon>
    </lineage>
</organism>
<gene>
    <name evidence="2" type="ORF">CC78DRAFT_587228</name>
</gene>
<name>A0A9P4JWS2_9PLEO</name>
<feature type="region of interest" description="Disordered" evidence="1">
    <location>
        <begin position="300"/>
        <end position="321"/>
    </location>
</feature>
<feature type="region of interest" description="Disordered" evidence="1">
    <location>
        <begin position="251"/>
        <end position="272"/>
    </location>
</feature>
<evidence type="ECO:0000313" key="2">
    <source>
        <dbReference type="EMBL" id="KAF2258382.1"/>
    </source>
</evidence>
<feature type="compositionally biased region" description="Pro residues" evidence="1">
    <location>
        <begin position="260"/>
        <end position="272"/>
    </location>
</feature>
<protein>
    <submittedName>
        <fullName evidence="2">Uncharacterized protein</fullName>
    </submittedName>
</protein>
<dbReference type="OrthoDB" id="4764735at2759"/>
<accession>A0A9P4JWS2</accession>
<sequence length="355" mass="39635">MPELTFVFGPNNTFFFDCPKSWKFHNIPPTLRQLFNASMNPGWRIAQPYCLALGPQNNSPEPIWYLGCKVVDGQDKIFYSQTHFDLNYPDLSRWTKTIPDAPRACHVVFGPGLSYFACAQGYGSIWAGVPGELTDKVQKAYDTPAQVSLGLNNAWFVMFPDGYFWWNFYGNYAGLDQILKSAEPGTVAQLAISPYNKEQYFVAFKDRTVKYNFIGAPEWMPQMQEVFNEWQAEIMQRQAYRQSQQYFAPMPPSQQWSNYPPTPGYPSPPVPATPLPPYSSPITPPYSPYSPYGAPGPNAMYGSMMPPPQPPKGKKLGAPDKKKDAIVGAAATVPVAGVLIAKTVMQEGSQTCTVM</sequence>
<keyword evidence="3" id="KW-1185">Reference proteome</keyword>
<evidence type="ECO:0000256" key="1">
    <source>
        <dbReference type="SAM" id="MobiDB-lite"/>
    </source>
</evidence>
<dbReference type="Proteomes" id="UP000800093">
    <property type="component" value="Unassembled WGS sequence"/>
</dbReference>
<dbReference type="EMBL" id="ML986767">
    <property type="protein sequence ID" value="KAF2258382.1"/>
    <property type="molecule type" value="Genomic_DNA"/>
</dbReference>
<comment type="caution">
    <text evidence="2">The sequence shown here is derived from an EMBL/GenBank/DDBJ whole genome shotgun (WGS) entry which is preliminary data.</text>
</comment>
<reference evidence="3" key="1">
    <citation type="journal article" date="2020" name="Stud. Mycol.">
        <title>101 Dothideomycetes genomes: A test case for predicting lifestyles and emergence of pathogens.</title>
        <authorList>
            <person name="Haridas S."/>
            <person name="Albert R."/>
            <person name="Binder M."/>
            <person name="Bloem J."/>
            <person name="LaButti K."/>
            <person name="Salamov A."/>
            <person name="Andreopoulos B."/>
            <person name="Baker S."/>
            <person name="Barry K."/>
            <person name="Bills G."/>
            <person name="Bluhm B."/>
            <person name="Cannon C."/>
            <person name="Castanera R."/>
            <person name="Culley D."/>
            <person name="Daum C."/>
            <person name="Ezra D."/>
            <person name="Gonzalez J."/>
            <person name="Henrissat B."/>
            <person name="Kuo A."/>
            <person name="Liang C."/>
            <person name="Lipzen A."/>
            <person name="Lutzoni F."/>
            <person name="Magnuson J."/>
            <person name="Mondo S."/>
            <person name="Nolan M."/>
            <person name="Ohm R."/>
            <person name="Pangilinan J."/>
            <person name="Park H.-J."/>
            <person name="Ramirez L."/>
            <person name="Alfaro M."/>
            <person name="Sun H."/>
            <person name="Tritt A."/>
            <person name="Yoshinaga Y."/>
            <person name="Zwiers L.-H."/>
            <person name="Turgeon B."/>
            <person name="Goodwin S."/>
            <person name="Spatafora J."/>
            <person name="Crous P."/>
            <person name="Grigoriev I."/>
        </authorList>
    </citation>
    <scope>NUCLEOTIDE SEQUENCE [LARGE SCALE GENOMIC DNA]</scope>
    <source>
        <strain evidence="3">CBS 304.66</strain>
    </source>
</reference>